<dbReference type="SUPFAM" id="SSF53098">
    <property type="entry name" value="Ribonuclease H-like"/>
    <property type="match status" value="1"/>
</dbReference>
<dbReference type="PANTHER" id="PTHR46880">
    <property type="entry name" value="RAS-ASSOCIATING DOMAIN-CONTAINING PROTEIN"/>
    <property type="match status" value="1"/>
</dbReference>
<feature type="domain" description="TTF-type" evidence="2">
    <location>
        <begin position="39"/>
        <end position="121"/>
    </location>
</feature>
<keyword evidence="4" id="KW-1185">Reference proteome</keyword>
<dbReference type="EMBL" id="CAWUFR010000032">
    <property type="protein sequence ID" value="CAK6958120.1"/>
    <property type="molecule type" value="Genomic_DNA"/>
</dbReference>
<accession>A0AAV1NGP0</accession>
<dbReference type="AlphaFoldDB" id="A0AAV1NGP0"/>
<gene>
    <name evidence="3" type="ORF">FSCOSCO3_A013596</name>
</gene>
<dbReference type="InterPro" id="IPR012337">
    <property type="entry name" value="RNaseH-like_sf"/>
</dbReference>
<sequence length="711" mass="80898">MFLKPPAPGQTPGKKQKEKKRKTPEELKESERDYEQKKRARKFQPQWRDRWNWLGYDEEKNEVYCELCRSMPTYADKSSPLYKGQVVERITGFDPHEKSTSHQVCLKRKKTESEPPAVLAGVHVNYEMDGVFKKKMENMFHTAYYVVKKEKPFTDFPDLVQLNTRTGSSMPDCYMSDKACARFTIDIYNVEREQLLSDIKNARFISVMIDGATDCGTLENEIVYVKFFSKERGVVQSFLGIEDVKHAHAAGVLSAVQSVFEKAGLEKWKEKVVFFCADGAAVNMGKKTGVAAKLKEEIGHLLSIHCVAHRLELGMLDAIKAQPGIKKLQDVLHYLYLQYHYSPKALRELRVLADVLEDKVLKPTNLKGARWLPYIYKATQILCNGYAVFVAHFEDQVSPERTPQPSPAVVGRAKNILQYLKSYVNVQFMHFLLDMLEFLKTLSLQFQQDNLTPGEAVQYTEACINGLTELSLEPGEQHRRMLAAAKTAFRGVELTNVSTDNTLAPQRKTITEIVTKHIESRLGDLLTADSIVGKFSALDHHTWPKPGSTNDSKEAFVLHGRAEMEALCHHYDSILVREGTTTSEFTPCFAINSYSYFTADLQEKFSNLAIFAQIYLTMAISTAVCERGFSCMKRVKSDWRSKLSTQSLNRLMYLTIEGPNVQAFNAEKAVLTWWQSGPRSRRPGYTAWASVGGRKNQPTEEEMEEELVMLD</sequence>
<reference evidence="3 4" key="1">
    <citation type="submission" date="2024-01" db="EMBL/GenBank/DDBJ databases">
        <authorList>
            <person name="Alioto T."/>
            <person name="Alioto T."/>
            <person name="Gomez Garrido J."/>
        </authorList>
    </citation>
    <scope>NUCLEOTIDE SEQUENCE [LARGE SCALE GENOMIC DNA]</scope>
</reference>
<proteinExistence type="predicted"/>
<evidence type="ECO:0000313" key="4">
    <source>
        <dbReference type="Proteomes" id="UP001314229"/>
    </source>
</evidence>
<comment type="caution">
    <text evidence="3">The sequence shown here is derived from an EMBL/GenBank/DDBJ whole genome shotgun (WGS) entry which is preliminary data.</text>
</comment>
<dbReference type="GO" id="GO:0046983">
    <property type="term" value="F:protein dimerization activity"/>
    <property type="evidence" value="ECO:0007669"/>
    <property type="project" value="InterPro"/>
</dbReference>
<dbReference type="SMART" id="SM00597">
    <property type="entry name" value="ZnF_TTF"/>
    <property type="match status" value="1"/>
</dbReference>
<dbReference type="Proteomes" id="UP001314229">
    <property type="component" value="Unassembled WGS sequence"/>
</dbReference>
<organism evidence="3 4">
    <name type="scientific">Scomber scombrus</name>
    <name type="common">Atlantic mackerel</name>
    <name type="synonym">Scomber vernalis</name>
    <dbReference type="NCBI Taxonomy" id="13677"/>
    <lineage>
        <taxon>Eukaryota</taxon>
        <taxon>Metazoa</taxon>
        <taxon>Chordata</taxon>
        <taxon>Craniata</taxon>
        <taxon>Vertebrata</taxon>
        <taxon>Euteleostomi</taxon>
        <taxon>Actinopterygii</taxon>
        <taxon>Neopterygii</taxon>
        <taxon>Teleostei</taxon>
        <taxon>Neoteleostei</taxon>
        <taxon>Acanthomorphata</taxon>
        <taxon>Pelagiaria</taxon>
        <taxon>Scombriformes</taxon>
        <taxon>Scombridae</taxon>
        <taxon>Scomber</taxon>
    </lineage>
</organism>
<dbReference type="PANTHER" id="PTHR46880:SF5">
    <property type="entry name" value="DUF4371 DOMAIN-CONTAINING PROTEIN"/>
    <property type="match status" value="1"/>
</dbReference>
<feature type="compositionally biased region" description="Basic and acidic residues" evidence="1">
    <location>
        <begin position="23"/>
        <end position="37"/>
    </location>
</feature>
<protein>
    <submittedName>
        <fullName evidence="3">Zinc finger protein 862-like</fullName>
    </submittedName>
</protein>
<evidence type="ECO:0000313" key="3">
    <source>
        <dbReference type="EMBL" id="CAK6958120.1"/>
    </source>
</evidence>
<dbReference type="InterPro" id="IPR008906">
    <property type="entry name" value="HATC_C_dom"/>
</dbReference>
<feature type="compositionally biased region" description="Acidic residues" evidence="1">
    <location>
        <begin position="699"/>
        <end position="711"/>
    </location>
</feature>
<evidence type="ECO:0000256" key="1">
    <source>
        <dbReference type="SAM" id="MobiDB-lite"/>
    </source>
</evidence>
<name>A0AAV1NGP0_SCOSC</name>
<feature type="region of interest" description="Disordered" evidence="1">
    <location>
        <begin position="690"/>
        <end position="711"/>
    </location>
</feature>
<evidence type="ECO:0000259" key="2">
    <source>
        <dbReference type="SMART" id="SM00597"/>
    </source>
</evidence>
<dbReference type="Pfam" id="PF05699">
    <property type="entry name" value="Dimer_Tnp_hAT"/>
    <property type="match status" value="1"/>
</dbReference>
<feature type="region of interest" description="Disordered" evidence="1">
    <location>
        <begin position="1"/>
        <end position="42"/>
    </location>
</feature>
<dbReference type="InterPro" id="IPR006580">
    <property type="entry name" value="Znf_TTF"/>
</dbReference>